<keyword evidence="2 7" id="KW-0227">DNA damage</keyword>
<feature type="domain" description="Toprim" evidence="8">
    <location>
        <begin position="81"/>
        <end position="177"/>
    </location>
</feature>
<protein>
    <recommendedName>
        <fullName evidence="7">Recombination protein RecR</fullName>
    </recommendedName>
</protein>
<keyword evidence="5 7" id="KW-0233">DNA recombination</keyword>
<evidence type="ECO:0000256" key="3">
    <source>
        <dbReference type="ARBA" id="ARBA00022771"/>
    </source>
</evidence>
<dbReference type="InterPro" id="IPR000093">
    <property type="entry name" value="DNA_Rcmb_RecR"/>
</dbReference>
<dbReference type="Gene3D" id="6.10.250.240">
    <property type="match status" value="1"/>
</dbReference>
<dbReference type="EMBL" id="MEZT01000014">
    <property type="protein sequence ID" value="OGD56741.1"/>
    <property type="molecule type" value="Genomic_DNA"/>
</dbReference>
<dbReference type="Gene3D" id="1.10.8.420">
    <property type="entry name" value="RecR Domain 1"/>
    <property type="match status" value="1"/>
</dbReference>
<dbReference type="InterPro" id="IPR006171">
    <property type="entry name" value="TOPRIM_dom"/>
</dbReference>
<accession>A0A1F5DNZ8</accession>
<comment type="similarity">
    <text evidence="7">Belongs to the RecR family.</text>
</comment>
<dbReference type="GO" id="GO:0008270">
    <property type="term" value="F:zinc ion binding"/>
    <property type="evidence" value="ECO:0007669"/>
    <property type="project" value="UniProtKB-KW"/>
</dbReference>
<comment type="function">
    <text evidence="7">May play a role in DNA repair. It seems to be involved in an RecBC-independent recombinational process of DNA repair. It may act with RecF and RecO.</text>
</comment>
<evidence type="ECO:0000259" key="8">
    <source>
        <dbReference type="PROSITE" id="PS50880"/>
    </source>
</evidence>
<reference evidence="9 10" key="1">
    <citation type="journal article" date="2016" name="Nat. Commun.">
        <title>Thousands of microbial genomes shed light on interconnected biogeochemical processes in an aquifer system.</title>
        <authorList>
            <person name="Anantharaman K."/>
            <person name="Brown C.T."/>
            <person name="Hug L.A."/>
            <person name="Sharon I."/>
            <person name="Castelle C.J."/>
            <person name="Probst A.J."/>
            <person name="Thomas B.C."/>
            <person name="Singh A."/>
            <person name="Wilkins M.J."/>
            <person name="Karaoz U."/>
            <person name="Brodie E.L."/>
            <person name="Williams K.H."/>
            <person name="Hubbard S.S."/>
            <person name="Banfield J.F."/>
        </authorList>
    </citation>
    <scope>NUCLEOTIDE SEQUENCE [LARGE SCALE GENOMIC DNA]</scope>
</reference>
<dbReference type="Proteomes" id="UP000178764">
    <property type="component" value="Unassembled WGS sequence"/>
</dbReference>
<dbReference type="InterPro" id="IPR034137">
    <property type="entry name" value="TOPRIM_RecR"/>
</dbReference>
<keyword evidence="3 7" id="KW-0863">Zinc-finger</keyword>
<dbReference type="HAMAP" id="MF_00017">
    <property type="entry name" value="RecR"/>
    <property type="match status" value="1"/>
</dbReference>
<dbReference type="PANTHER" id="PTHR30446:SF0">
    <property type="entry name" value="RECOMBINATION PROTEIN RECR"/>
    <property type="match status" value="1"/>
</dbReference>
<dbReference type="AlphaFoldDB" id="A0A1F5DNZ8"/>
<organism evidence="9 10">
    <name type="scientific">Candidatus Berkelbacteria bacterium RBG_13_40_8</name>
    <dbReference type="NCBI Taxonomy" id="1797467"/>
    <lineage>
        <taxon>Bacteria</taxon>
        <taxon>Candidatus Berkelbacteria</taxon>
    </lineage>
</organism>
<dbReference type="SUPFAM" id="SSF111304">
    <property type="entry name" value="Recombination protein RecR"/>
    <property type="match status" value="1"/>
</dbReference>
<evidence type="ECO:0000256" key="4">
    <source>
        <dbReference type="ARBA" id="ARBA00022833"/>
    </source>
</evidence>
<keyword evidence="4 7" id="KW-0862">Zinc</keyword>
<comment type="caution">
    <text evidence="9">The sequence shown here is derived from an EMBL/GenBank/DDBJ whole genome shotgun (WGS) entry which is preliminary data.</text>
</comment>
<dbReference type="InterPro" id="IPR015967">
    <property type="entry name" value="Rcmb_RecR_Znf"/>
</dbReference>
<dbReference type="Gene3D" id="3.40.1360.10">
    <property type="match status" value="1"/>
</dbReference>
<dbReference type="GO" id="GO:0006310">
    <property type="term" value="P:DNA recombination"/>
    <property type="evidence" value="ECO:0007669"/>
    <property type="project" value="UniProtKB-UniRule"/>
</dbReference>
<evidence type="ECO:0000256" key="5">
    <source>
        <dbReference type="ARBA" id="ARBA00023172"/>
    </source>
</evidence>
<gene>
    <name evidence="7" type="primary">recR</name>
    <name evidence="9" type="ORF">A2V71_04360</name>
</gene>
<evidence type="ECO:0000313" key="10">
    <source>
        <dbReference type="Proteomes" id="UP000178764"/>
    </source>
</evidence>
<dbReference type="Pfam" id="PF21176">
    <property type="entry name" value="RecR_HhH"/>
    <property type="match status" value="1"/>
</dbReference>
<dbReference type="NCBIfam" id="TIGR00615">
    <property type="entry name" value="recR"/>
    <property type="match status" value="1"/>
</dbReference>
<dbReference type="InterPro" id="IPR023627">
    <property type="entry name" value="Rcmb_RecR"/>
</dbReference>
<dbReference type="Pfam" id="PF02132">
    <property type="entry name" value="RecR_ZnF"/>
    <property type="match status" value="1"/>
</dbReference>
<evidence type="ECO:0000256" key="1">
    <source>
        <dbReference type="ARBA" id="ARBA00022723"/>
    </source>
</evidence>
<dbReference type="Gene3D" id="3.30.60.80">
    <property type="match status" value="1"/>
</dbReference>
<dbReference type="CDD" id="cd01025">
    <property type="entry name" value="TOPRIM_recR"/>
    <property type="match status" value="1"/>
</dbReference>
<dbReference type="Pfam" id="PF21175">
    <property type="entry name" value="RecR_C"/>
    <property type="match status" value="1"/>
</dbReference>
<evidence type="ECO:0000256" key="2">
    <source>
        <dbReference type="ARBA" id="ARBA00022763"/>
    </source>
</evidence>
<keyword evidence="1 7" id="KW-0479">Metal-binding</keyword>
<keyword evidence="6 7" id="KW-0234">DNA repair</keyword>
<evidence type="ECO:0000256" key="6">
    <source>
        <dbReference type="ARBA" id="ARBA00023204"/>
    </source>
</evidence>
<proteinExistence type="inferred from homology"/>
<evidence type="ECO:0000313" key="9">
    <source>
        <dbReference type="EMBL" id="OGD56741.1"/>
    </source>
</evidence>
<sequence length="200" mass="21861">MSILPDSVQNLIDEFSKLPGIGPKTAGRLTFYLLSKGGQDVESFSQAVKNLRKNLVVCEKCFNISEISPCDICSDPKRDISKVMAVEEPLDVIALEKTGYNGLYHVLGGVISPIDGIGPENLRIRELLAKLKKGNVSEVILATDPSLEGEATAMYISKQIQKENLPVKVTRIARGLPVGGDLEYADEITLTRALEGRKEY</sequence>
<dbReference type="GO" id="GO:0003677">
    <property type="term" value="F:DNA binding"/>
    <property type="evidence" value="ECO:0007669"/>
    <property type="project" value="UniProtKB-UniRule"/>
</dbReference>
<dbReference type="Pfam" id="PF13662">
    <property type="entry name" value="Toprim_4"/>
    <property type="match status" value="1"/>
</dbReference>
<name>A0A1F5DNZ8_9BACT</name>
<evidence type="ECO:0000256" key="7">
    <source>
        <dbReference type="HAMAP-Rule" id="MF_00017"/>
    </source>
</evidence>
<dbReference type="PROSITE" id="PS50880">
    <property type="entry name" value="TOPRIM"/>
    <property type="match status" value="1"/>
</dbReference>
<dbReference type="SMART" id="SM00493">
    <property type="entry name" value="TOPRIM"/>
    <property type="match status" value="1"/>
</dbReference>
<feature type="zinc finger region" description="C4-type" evidence="7">
    <location>
        <begin position="58"/>
        <end position="73"/>
    </location>
</feature>
<dbReference type="PROSITE" id="PS01300">
    <property type="entry name" value="RECR"/>
    <property type="match status" value="1"/>
</dbReference>
<dbReference type="GO" id="GO:0006281">
    <property type="term" value="P:DNA repair"/>
    <property type="evidence" value="ECO:0007669"/>
    <property type="project" value="UniProtKB-UniRule"/>
</dbReference>
<dbReference type="PANTHER" id="PTHR30446">
    <property type="entry name" value="RECOMBINATION PROTEIN RECR"/>
    <property type="match status" value="1"/>
</dbReference>